<proteinExistence type="predicted"/>
<evidence type="ECO:0000313" key="1">
    <source>
        <dbReference type="EMBL" id="KAI2382554.1"/>
    </source>
</evidence>
<protein>
    <submittedName>
        <fullName evidence="1">Uncharacterized protein</fullName>
    </submittedName>
</protein>
<organism evidence="1">
    <name type="scientific">Ophidiomyces ophidiicola</name>
    <dbReference type="NCBI Taxonomy" id="1387563"/>
    <lineage>
        <taxon>Eukaryota</taxon>
        <taxon>Fungi</taxon>
        <taxon>Dikarya</taxon>
        <taxon>Ascomycota</taxon>
        <taxon>Pezizomycotina</taxon>
        <taxon>Eurotiomycetes</taxon>
        <taxon>Eurotiomycetidae</taxon>
        <taxon>Onygenales</taxon>
        <taxon>Onygenaceae</taxon>
        <taxon>Ophidiomyces</taxon>
    </lineage>
</organism>
<accession>A0ACB8UPG8</accession>
<gene>
    <name evidence="1" type="ORF">LOY88_005923</name>
</gene>
<comment type="caution">
    <text evidence="1">The sequence shown here is derived from an EMBL/GenBank/DDBJ whole genome shotgun (WGS) entry which is preliminary data.</text>
</comment>
<dbReference type="EMBL" id="JALBCA010000118">
    <property type="protein sequence ID" value="KAI2382554.1"/>
    <property type="molecule type" value="Genomic_DNA"/>
</dbReference>
<name>A0ACB8UPG8_9EURO</name>
<sequence>MPELAEVARVVYFIRANLVGKTISTVVAEHDDLVFGKVGTSSEEFQQQMQGKKVVGVGQQGKYFWLVMSEPPHPVMHFGMTGWLSIKGVTCCHYRASTAAQATSWPPKFCKFQLLFDDKAETEAAFVDPRRLGRVRLLNCPGADIRSHSPLKENGPDPVLDKAVITEAWLTERVAKKRVPIKALLLDQSIISGLGNWMADEVLYHSQIHPEQVSNTLREKQIGELHSAIHYVCSTAVDLLGDSARFPADWLMRHRWNKGKKEPSTMLNGDPISFVTVGGRTSAIVPTVQKKNPHVAELDTSEERDHDVSATKSQSKKRKPTAKDLEELTTANGKKTRAHTSKTTVKQEASEVADEKVPESRTRLRKRKASPAKAETDTKTPPAPTKKTKSRTADVTAEVKTILRRGRSAAK</sequence>
<reference evidence="1" key="1">
    <citation type="journal article" date="2022" name="bioRxiv">
        <title>Population genetic analysis of Ophidiomyces ophidiicola, the causative agent of snake fungal disease, indicates recent introductions to the USA.</title>
        <authorList>
            <person name="Ladner J.T."/>
            <person name="Palmer J.M."/>
            <person name="Ettinger C.L."/>
            <person name="Stajich J.E."/>
            <person name="Farrell T.M."/>
            <person name="Glorioso B.M."/>
            <person name="Lawson B."/>
            <person name="Price S.J."/>
            <person name="Stengle A.G."/>
            <person name="Grear D.A."/>
            <person name="Lorch J.M."/>
        </authorList>
    </citation>
    <scope>NUCLEOTIDE SEQUENCE</scope>
    <source>
        <strain evidence="1">NWHC 24266-5</strain>
    </source>
</reference>